<dbReference type="InterPro" id="IPR011009">
    <property type="entry name" value="Kinase-like_dom_sf"/>
</dbReference>
<evidence type="ECO:0000256" key="8">
    <source>
        <dbReference type="ARBA" id="ARBA00022840"/>
    </source>
</evidence>
<evidence type="ECO:0000256" key="7">
    <source>
        <dbReference type="ARBA" id="ARBA00022777"/>
    </source>
</evidence>
<dbReference type="InterPro" id="IPR017441">
    <property type="entry name" value="Protein_kinase_ATP_BS"/>
</dbReference>
<dbReference type="InterPro" id="IPR025287">
    <property type="entry name" value="WAK_GUB"/>
</dbReference>
<keyword evidence="7" id="KW-0418">Kinase</keyword>
<keyword evidence="11" id="KW-0325">Glycoprotein</keyword>
<keyword evidence="6 12" id="KW-0547">Nucleotide-binding</keyword>
<name>A0A022QLB4_ERYGU</name>
<dbReference type="FunFam" id="1.10.510.10:FF:000590">
    <property type="entry name" value="PR5-like receptor kinase"/>
    <property type="match status" value="1"/>
</dbReference>
<keyword evidence="8 12" id="KW-0067">ATP-binding</keyword>
<dbReference type="FunFam" id="3.30.200.20:FF:000178">
    <property type="entry name" value="serine/threonine-protein kinase PBS1-like"/>
    <property type="match status" value="1"/>
</dbReference>
<evidence type="ECO:0000256" key="12">
    <source>
        <dbReference type="PROSITE-ProRule" id="PRU10141"/>
    </source>
</evidence>
<dbReference type="GO" id="GO:0005524">
    <property type="term" value="F:ATP binding"/>
    <property type="evidence" value="ECO:0007669"/>
    <property type="project" value="UniProtKB-UniRule"/>
</dbReference>
<feature type="signal peptide" evidence="13">
    <location>
        <begin position="1"/>
        <end position="20"/>
    </location>
</feature>
<dbReference type="Proteomes" id="UP000030748">
    <property type="component" value="Unassembled WGS sequence"/>
</dbReference>
<dbReference type="InterPro" id="IPR045874">
    <property type="entry name" value="LRK10/LRL21-25-like"/>
</dbReference>
<dbReference type="EMBL" id="KI631230">
    <property type="protein sequence ID" value="EYU29477.1"/>
    <property type="molecule type" value="Genomic_DNA"/>
</dbReference>
<keyword evidence="5 13" id="KW-0732">Signal</keyword>
<feature type="domain" description="Protein kinase" evidence="14">
    <location>
        <begin position="281"/>
        <end position="567"/>
    </location>
</feature>
<evidence type="ECO:0000256" key="2">
    <source>
        <dbReference type="ARBA" id="ARBA00022527"/>
    </source>
</evidence>
<evidence type="ECO:0000256" key="5">
    <source>
        <dbReference type="ARBA" id="ARBA00022729"/>
    </source>
</evidence>
<evidence type="ECO:0000256" key="13">
    <source>
        <dbReference type="SAM" id="SignalP"/>
    </source>
</evidence>
<evidence type="ECO:0000259" key="14">
    <source>
        <dbReference type="PROSITE" id="PS50011"/>
    </source>
</evidence>
<dbReference type="GO" id="GO:0004674">
    <property type="term" value="F:protein serine/threonine kinase activity"/>
    <property type="evidence" value="ECO:0007669"/>
    <property type="project" value="UniProtKB-KW"/>
</dbReference>
<dbReference type="PROSITE" id="PS00107">
    <property type="entry name" value="PROTEIN_KINASE_ATP"/>
    <property type="match status" value="1"/>
</dbReference>
<dbReference type="InterPro" id="IPR008271">
    <property type="entry name" value="Ser/Thr_kinase_AS"/>
</dbReference>
<keyword evidence="4" id="KW-0812">Transmembrane</keyword>
<evidence type="ECO:0000256" key="4">
    <source>
        <dbReference type="ARBA" id="ARBA00022692"/>
    </source>
</evidence>
<evidence type="ECO:0000256" key="1">
    <source>
        <dbReference type="ARBA" id="ARBA00004479"/>
    </source>
</evidence>
<gene>
    <name evidence="15" type="ORF">MIMGU_mgv1a003032mg</name>
</gene>
<keyword evidence="2" id="KW-0723">Serine/threonine-protein kinase</keyword>
<dbReference type="Gene3D" id="3.30.200.20">
    <property type="entry name" value="Phosphorylase Kinase, domain 1"/>
    <property type="match status" value="1"/>
</dbReference>
<organism evidence="15 16">
    <name type="scientific">Erythranthe guttata</name>
    <name type="common">Yellow monkey flower</name>
    <name type="synonym">Mimulus guttatus</name>
    <dbReference type="NCBI Taxonomy" id="4155"/>
    <lineage>
        <taxon>Eukaryota</taxon>
        <taxon>Viridiplantae</taxon>
        <taxon>Streptophyta</taxon>
        <taxon>Embryophyta</taxon>
        <taxon>Tracheophyta</taxon>
        <taxon>Spermatophyta</taxon>
        <taxon>Magnoliopsida</taxon>
        <taxon>eudicotyledons</taxon>
        <taxon>Gunneridae</taxon>
        <taxon>Pentapetalae</taxon>
        <taxon>asterids</taxon>
        <taxon>lamiids</taxon>
        <taxon>Lamiales</taxon>
        <taxon>Phrymaceae</taxon>
        <taxon>Erythranthe</taxon>
    </lineage>
</organism>
<comment type="subcellular location">
    <subcellularLocation>
        <location evidence="1">Membrane</location>
        <topology evidence="1">Single-pass type I membrane protein</topology>
    </subcellularLocation>
</comment>
<dbReference type="GO" id="GO:0030247">
    <property type="term" value="F:polysaccharide binding"/>
    <property type="evidence" value="ECO:0007669"/>
    <property type="project" value="InterPro"/>
</dbReference>
<dbReference type="PROSITE" id="PS00108">
    <property type="entry name" value="PROTEIN_KINASE_ST"/>
    <property type="match status" value="1"/>
</dbReference>
<evidence type="ECO:0000313" key="15">
    <source>
        <dbReference type="EMBL" id="EYU29477.1"/>
    </source>
</evidence>
<evidence type="ECO:0000256" key="9">
    <source>
        <dbReference type="ARBA" id="ARBA00022989"/>
    </source>
</evidence>
<evidence type="ECO:0000256" key="11">
    <source>
        <dbReference type="ARBA" id="ARBA00023180"/>
    </source>
</evidence>
<keyword evidence="3" id="KW-0808">Transferase</keyword>
<dbReference type="GO" id="GO:0016020">
    <property type="term" value="C:membrane"/>
    <property type="evidence" value="ECO:0007669"/>
    <property type="project" value="UniProtKB-SubCell"/>
</dbReference>
<keyword evidence="16" id="KW-1185">Reference proteome</keyword>
<dbReference type="Gene3D" id="1.10.510.10">
    <property type="entry name" value="Transferase(Phosphotransferase) domain 1"/>
    <property type="match status" value="1"/>
</dbReference>
<reference evidence="15 16" key="1">
    <citation type="journal article" date="2013" name="Proc. Natl. Acad. Sci. U.S.A.">
        <title>Fine-scale variation in meiotic recombination in Mimulus inferred from population shotgun sequencing.</title>
        <authorList>
            <person name="Hellsten U."/>
            <person name="Wright K.M."/>
            <person name="Jenkins J."/>
            <person name="Shu S."/>
            <person name="Yuan Y."/>
            <person name="Wessler S.R."/>
            <person name="Schmutz J."/>
            <person name="Willis J.H."/>
            <person name="Rokhsar D.S."/>
        </authorList>
    </citation>
    <scope>NUCLEOTIDE SEQUENCE [LARGE SCALE GENOMIC DNA]</scope>
    <source>
        <strain evidence="16">cv. DUN x IM62</strain>
    </source>
</reference>
<dbReference type="eggNOG" id="KOG1187">
    <property type="taxonomic scope" value="Eukaryota"/>
</dbReference>
<keyword evidence="9" id="KW-1133">Transmembrane helix</keyword>
<dbReference type="InterPro" id="IPR000719">
    <property type="entry name" value="Prot_kinase_dom"/>
</dbReference>
<dbReference type="STRING" id="4155.A0A022QLB4"/>
<evidence type="ECO:0000256" key="10">
    <source>
        <dbReference type="ARBA" id="ARBA00023136"/>
    </source>
</evidence>
<proteinExistence type="predicted"/>
<accession>A0A022QLB4</accession>
<evidence type="ECO:0000256" key="3">
    <source>
        <dbReference type="ARBA" id="ARBA00022679"/>
    </source>
</evidence>
<dbReference type="SMART" id="SM00220">
    <property type="entry name" value="S_TKc"/>
    <property type="match status" value="1"/>
</dbReference>
<dbReference type="CDD" id="cd14066">
    <property type="entry name" value="STKc_IRAK"/>
    <property type="match status" value="1"/>
</dbReference>
<dbReference type="PANTHER" id="PTHR27009">
    <property type="entry name" value="RUST RESISTANCE KINASE LR10-RELATED"/>
    <property type="match status" value="1"/>
</dbReference>
<dbReference type="Pfam" id="PF00069">
    <property type="entry name" value="Pkinase"/>
    <property type="match status" value="1"/>
</dbReference>
<sequence>MSSFILLLLFFPLVVPVTKSDDGCTPIRCSKHSPIIRFPFRHQTQQPQRCGYPGFDLNCDHKKDTVLVLPFSVNVVVKEINYTSQTILVHDPENCLPQKLPHLNLSTSSFNFLLDDYLISDSAIFKCSDADKSLYRFIPCLVDPINKYYFVDNHNTRLYPLNSCTKIHDISAVPWSISDKNGFRLEWSEPTCGHCEAQGKRCSLYNSTRLDSIHCIDKQPTTNHHGFGCFLAVIILVAFVHQYIRFRIGRENQIKIEKFLHDYRALKPSRFSYSDITRITHQFHYKLGEGGYGVVYKGKLNNEIDVAVKVLNNSKGNGEEFVNEVSTIGRIHHVNVVRLVGFCADGFQRALVYEFLPNDSLEKIIFQAGSKKISLDWEKLKDIALGIARGIEYLHEGCDQQILHFDIKPQNILLDHNFNPKICDFGLAKLCSKEQSAVTMTAARGTMGYIAPEVLSRTFGRVSYKSDVYSFGMLLLEMVGGRKNEDRNVNNTSPVYFPQWIYNHINAEDNPTWAQIDEEGNSIARKLSMVGLWCIQWCPTDRPSMKAVVQMLEGDNGDLTMPPNPFPATTNSVGAGHYQTEMAIILEDWKKNYCAVKWDLLKTLYDVTRKEYL</sequence>
<evidence type="ECO:0000313" key="16">
    <source>
        <dbReference type="Proteomes" id="UP000030748"/>
    </source>
</evidence>
<dbReference type="PhylomeDB" id="A0A022QLB4"/>
<protein>
    <recommendedName>
        <fullName evidence="14">Protein kinase domain-containing protein</fullName>
    </recommendedName>
</protein>
<evidence type="ECO:0000256" key="6">
    <source>
        <dbReference type="ARBA" id="ARBA00022741"/>
    </source>
</evidence>
<keyword evidence="10" id="KW-0472">Membrane</keyword>
<dbReference type="SUPFAM" id="SSF56112">
    <property type="entry name" value="Protein kinase-like (PK-like)"/>
    <property type="match status" value="1"/>
</dbReference>
<feature type="chain" id="PRO_5001504310" description="Protein kinase domain-containing protein" evidence="13">
    <location>
        <begin position="21"/>
        <end position="613"/>
    </location>
</feature>
<dbReference type="AlphaFoldDB" id="A0A022QLB4"/>
<dbReference type="PROSITE" id="PS50011">
    <property type="entry name" value="PROTEIN_KINASE_DOM"/>
    <property type="match status" value="1"/>
</dbReference>
<dbReference type="Pfam" id="PF13947">
    <property type="entry name" value="GUB_WAK_bind"/>
    <property type="match status" value="1"/>
</dbReference>
<feature type="binding site" evidence="12">
    <location>
        <position position="309"/>
    </location>
    <ligand>
        <name>ATP</name>
        <dbReference type="ChEBI" id="CHEBI:30616"/>
    </ligand>
</feature>